<feature type="region of interest" description="Disordered" evidence="1">
    <location>
        <begin position="229"/>
        <end position="253"/>
    </location>
</feature>
<evidence type="ECO:0000256" key="1">
    <source>
        <dbReference type="SAM" id="MobiDB-lite"/>
    </source>
</evidence>
<dbReference type="EMBL" id="FO082050">
    <property type="protein sequence ID" value="CCE82623.1"/>
    <property type="molecule type" value="Genomic_DNA"/>
</dbReference>
<dbReference type="eggNOG" id="ENOG502S680">
    <property type="taxonomic scope" value="Eukaryota"/>
</dbReference>
<evidence type="ECO:0000313" key="3">
    <source>
        <dbReference type="Proteomes" id="UP000005222"/>
    </source>
</evidence>
<dbReference type="HOGENOM" id="CLU_650709_0_0_1"/>
<feature type="region of interest" description="Disordered" evidence="1">
    <location>
        <begin position="43"/>
        <end position="73"/>
    </location>
</feature>
<evidence type="ECO:0000313" key="2">
    <source>
        <dbReference type="EMBL" id="CCE82623.1"/>
    </source>
</evidence>
<dbReference type="AlphaFoldDB" id="G8YCE2"/>
<dbReference type="OrthoDB" id="4086633at2759"/>
<name>G8YCE2_PICSO</name>
<feature type="compositionally biased region" description="Low complexity" evidence="1">
    <location>
        <begin position="44"/>
        <end position="66"/>
    </location>
</feature>
<protein>
    <submittedName>
        <fullName evidence="2">Piso0_002355 protein</fullName>
    </submittedName>
</protein>
<proteinExistence type="predicted"/>
<feature type="region of interest" description="Disordered" evidence="1">
    <location>
        <begin position="1"/>
        <end position="26"/>
    </location>
</feature>
<dbReference type="InParanoid" id="G8YCE2"/>
<keyword evidence="3" id="KW-1185">Reference proteome</keyword>
<sequence length="429" mass="46688">MKTHADHPDHESVSNHEHTQSSDHEEHVMITPQRPFIDFYSLAKQQQQQQQQHQSSSPQTHTQKTQVLPPTGYLPDMGRPVGPMPSVITHPSATASTTAGYGPVPFSYQAYNEGGSSHNRSINTAAAGAGVPVGLAPGTFPDTASSMPSSGGISLGLAPGTGGGVPPNILPIGSSSVPALSSAPVSLDAPSKQTYTPYSMITPASPVDGQFTALPPPLAPSVSTKNTHTYFDTIKGPSALPPPPPLPNKSQSFPAAYQTHRSLAGSYLSRVKQPQPQYTAHPSSLMPNIESQKYPDMTSMINSNSNVAVSLVESTFVDHKVCSVCGKRINRDMSRHMRIHQTVSRFHCKFPKDVCSHKSGKFNRPYDYKKHLLNRHFKFDDSEIKKLHNLNDKLDYLGTCHCGARFVGRDWLENHVLTEDESKKCPLLD</sequence>
<dbReference type="STRING" id="559304.G8YCE2"/>
<reference evidence="2 3" key="1">
    <citation type="journal article" date="2012" name="G3 (Bethesda)">
        <title>Pichia sorbitophila, an interspecies yeast hybrid reveals early steps of genome resolution following polyploidization.</title>
        <authorList>
            <person name="Leh Louis V."/>
            <person name="Despons L."/>
            <person name="Friedrich A."/>
            <person name="Martin T."/>
            <person name="Durrens P."/>
            <person name="Casaregola S."/>
            <person name="Neuveglise C."/>
            <person name="Fairhead C."/>
            <person name="Marck C."/>
            <person name="Cruz J.A."/>
            <person name="Straub M.L."/>
            <person name="Kugler V."/>
            <person name="Sacerdot C."/>
            <person name="Uzunov Z."/>
            <person name="Thierry A."/>
            <person name="Weiss S."/>
            <person name="Bleykasten C."/>
            <person name="De Montigny J."/>
            <person name="Jacques N."/>
            <person name="Jung P."/>
            <person name="Lemaire M."/>
            <person name="Mallet S."/>
            <person name="Morel G."/>
            <person name="Richard G.F."/>
            <person name="Sarkar A."/>
            <person name="Savel G."/>
            <person name="Schacherer J."/>
            <person name="Seret M.L."/>
            <person name="Talla E."/>
            <person name="Samson G."/>
            <person name="Jubin C."/>
            <person name="Poulain J."/>
            <person name="Vacherie B."/>
            <person name="Barbe V."/>
            <person name="Pelletier E."/>
            <person name="Sherman D.J."/>
            <person name="Westhof E."/>
            <person name="Weissenbach J."/>
            <person name="Baret P.V."/>
            <person name="Wincker P."/>
            <person name="Gaillardin C."/>
            <person name="Dujon B."/>
            <person name="Souciet J.L."/>
        </authorList>
    </citation>
    <scope>NUCLEOTIDE SEQUENCE [LARGE SCALE GENOMIC DNA]</scope>
    <source>
        <strain evidence="3">ATCC MYA-4447 / BCRC 22081 / CBS 7064 / NBRC 10061 / NRRL Y-12695</strain>
    </source>
</reference>
<dbReference type="OMA" id="HNRSINT"/>
<dbReference type="Proteomes" id="UP000005222">
    <property type="component" value="Chromosome J"/>
</dbReference>
<organism evidence="2 3">
    <name type="scientific">Pichia sorbitophila (strain ATCC MYA-4447 / BCRC 22081 / CBS 7064 / NBRC 10061 / NRRL Y-12695)</name>
    <name type="common">Hybrid yeast</name>
    <dbReference type="NCBI Taxonomy" id="559304"/>
    <lineage>
        <taxon>Eukaryota</taxon>
        <taxon>Fungi</taxon>
        <taxon>Dikarya</taxon>
        <taxon>Ascomycota</taxon>
        <taxon>Saccharomycotina</taxon>
        <taxon>Pichiomycetes</taxon>
        <taxon>Debaryomycetaceae</taxon>
        <taxon>Millerozyma</taxon>
    </lineage>
</organism>
<gene>
    <name evidence="2" type="primary">Piso0_002355</name>
    <name evidence="2" type="ORF">GNLVRS01_PISO0J10239g</name>
</gene>
<accession>G8YCE2</accession>